<keyword evidence="3" id="KW-1185">Reference proteome</keyword>
<dbReference type="EMBL" id="ML978163">
    <property type="protein sequence ID" value="KAF2033977.1"/>
    <property type="molecule type" value="Genomic_DNA"/>
</dbReference>
<feature type="non-terminal residue" evidence="2">
    <location>
        <position position="1"/>
    </location>
</feature>
<feature type="domain" description="Heterokaryon incompatibility" evidence="1">
    <location>
        <begin position="41"/>
        <end position="123"/>
    </location>
</feature>
<dbReference type="OrthoDB" id="3553147at2759"/>
<proteinExistence type="predicted"/>
<name>A0A9P4LRQ4_9PLEO</name>
<dbReference type="InterPro" id="IPR010730">
    <property type="entry name" value="HET"/>
</dbReference>
<protein>
    <submittedName>
        <fullName evidence="2">HET-domain-containing protein</fullName>
    </submittedName>
</protein>
<dbReference type="InterPro" id="IPR052895">
    <property type="entry name" value="HetReg/Transcr_Mod"/>
</dbReference>
<dbReference type="AlphaFoldDB" id="A0A9P4LRQ4"/>
<feature type="non-terminal residue" evidence="2">
    <location>
        <position position="123"/>
    </location>
</feature>
<dbReference type="Pfam" id="PF06985">
    <property type="entry name" value="HET"/>
    <property type="match status" value="1"/>
</dbReference>
<reference evidence="2" key="1">
    <citation type="journal article" date="2020" name="Stud. Mycol.">
        <title>101 Dothideomycetes genomes: a test case for predicting lifestyles and emergence of pathogens.</title>
        <authorList>
            <person name="Haridas S."/>
            <person name="Albert R."/>
            <person name="Binder M."/>
            <person name="Bloem J."/>
            <person name="Labutti K."/>
            <person name="Salamov A."/>
            <person name="Andreopoulos B."/>
            <person name="Baker S."/>
            <person name="Barry K."/>
            <person name="Bills G."/>
            <person name="Bluhm B."/>
            <person name="Cannon C."/>
            <person name="Castanera R."/>
            <person name="Culley D."/>
            <person name="Daum C."/>
            <person name="Ezra D."/>
            <person name="Gonzalez J."/>
            <person name="Henrissat B."/>
            <person name="Kuo A."/>
            <person name="Liang C."/>
            <person name="Lipzen A."/>
            <person name="Lutzoni F."/>
            <person name="Magnuson J."/>
            <person name="Mondo S."/>
            <person name="Nolan M."/>
            <person name="Ohm R."/>
            <person name="Pangilinan J."/>
            <person name="Park H.-J."/>
            <person name="Ramirez L."/>
            <person name="Alfaro M."/>
            <person name="Sun H."/>
            <person name="Tritt A."/>
            <person name="Yoshinaga Y."/>
            <person name="Zwiers L.-H."/>
            <person name="Turgeon B."/>
            <person name="Goodwin S."/>
            <person name="Spatafora J."/>
            <person name="Crous P."/>
            <person name="Grigoriev I."/>
        </authorList>
    </citation>
    <scope>NUCLEOTIDE SEQUENCE</scope>
    <source>
        <strain evidence="2">CBS 110217</strain>
    </source>
</reference>
<dbReference type="PANTHER" id="PTHR24148">
    <property type="entry name" value="ANKYRIN REPEAT DOMAIN-CONTAINING PROTEIN 39 HOMOLOG-RELATED"/>
    <property type="match status" value="1"/>
</dbReference>
<sequence>FRYSPLGAPQYTRLLRLEPGKDDNLIQCSVHDMNIDDPPTYTALSYTWGVPETRMKISVDQCDFLVTPNLWHALWHIRLKDDPLLIWIDAVCINQGDIIERNSVVRRMKDIYERADSIIAWLG</sequence>
<gene>
    <name evidence="2" type="ORF">EK21DRAFT_40083</name>
</gene>
<comment type="caution">
    <text evidence="2">The sequence shown here is derived from an EMBL/GenBank/DDBJ whole genome shotgun (WGS) entry which is preliminary data.</text>
</comment>
<evidence type="ECO:0000259" key="1">
    <source>
        <dbReference type="Pfam" id="PF06985"/>
    </source>
</evidence>
<dbReference type="Proteomes" id="UP000799777">
    <property type="component" value="Unassembled WGS sequence"/>
</dbReference>
<accession>A0A9P4LRQ4</accession>
<organism evidence="2 3">
    <name type="scientific">Setomelanomma holmii</name>
    <dbReference type="NCBI Taxonomy" id="210430"/>
    <lineage>
        <taxon>Eukaryota</taxon>
        <taxon>Fungi</taxon>
        <taxon>Dikarya</taxon>
        <taxon>Ascomycota</taxon>
        <taxon>Pezizomycotina</taxon>
        <taxon>Dothideomycetes</taxon>
        <taxon>Pleosporomycetidae</taxon>
        <taxon>Pleosporales</taxon>
        <taxon>Pleosporineae</taxon>
        <taxon>Phaeosphaeriaceae</taxon>
        <taxon>Setomelanomma</taxon>
    </lineage>
</organism>
<dbReference type="PANTHER" id="PTHR24148:SF73">
    <property type="entry name" value="HET DOMAIN PROTEIN (AFU_ORTHOLOGUE AFUA_8G01020)"/>
    <property type="match status" value="1"/>
</dbReference>
<evidence type="ECO:0000313" key="2">
    <source>
        <dbReference type="EMBL" id="KAF2033977.1"/>
    </source>
</evidence>
<evidence type="ECO:0000313" key="3">
    <source>
        <dbReference type="Proteomes" id="UP000799777"/>
    </source>
</evidence>